<accession>A0A9P4JE52</accession>
<reference evidence="1" key="1">
    <citation type="journal article" date="2020" name="Stud. Mycol.">
        <title>101 Dothideomycetes genomes: a test case for predicting lifestyles and emergence of pathogens.</title>
        <authorList>
            <person name="Haridas S."/>
            <person name="Albert R."/>
            <person name="Binder M."/>
            <person name="Bloem J."/>
            <person name="Labutti K."/>
            <person name="Salamov A."/>
            <person name="Andreopoulos B."/>
            <person name="Baker S."/>
            <person name="Barry K."/>
            <person name="Bills G."/>
            <person name="Bluhm B."/>
            <person name="Cannon C."/>
            <person name="Castanera R."/>
            <person name="Culley D."/>
            <person name="Daum C."/>
            <person name="Ezra D."/>
            <person name="Gonzalez J."/>
            <person name="Henrissat B."/>
            <person name="Kuo A."/>
            <person name="Liang C."/>
            <person name="Lipzen A."/>
            <person name="Lutzoni F."/>
            <person name="Magnuson J."/>
            <person name="Mondo S."/>
            <person name="Nolan M."/>
            <person name="Ohm R."/>
            <person name="Pangilinan J."/>
            <person name="Park H.-J."/>
            <person name="Ramirez L."/>
            <person name="Alfaro M."/>
            <person name="Sun H."/>
            <person name="Tritt A."/>
            <person name="Yoshinaga Y."/>
            <person name="Zwiers L.-H."/>
            <person name="Turgeon B."/>
            <person name="Goodwin S."/>
            <person name="Spatafora J."/>
            <person name="Crous P."/>
            <person name="Grigoriev I."/>
        </authorList>
    </citation>
    <scope>NUCLEOTIDE SEQUENCE</scope>
    <source>
        <strain evidence="1">ATCC 74209</strain>
    </source>
</reference>
<evidence type="ECO:0000313" key="2">
    <source>
        <dbReference type="Proteomes" id="UP000799536"/>
    </source>
</evidence>
<gene>
    <name evidence="1" type="ORF">GQ43DRAFT_494980</name>
</gene>
<organism evidence="1 2">
    <name type="scientific">Delitschia confertaspora ATCC 74209</name>
    <dbReference type="NCBI Taxonomy" id="1513339"/>
    <lineage>
        <taxon>Eukaryota</taxon>
        <taxon>Fungi</taxon>
        <taxon>Dikarya</taxon>
        <taxon>Ascomycota</taxon>
        <taxon>Pezizomycotina</taxon>
        <taxon>Dothideomycetes</taxon>
        <taxon>Pleosporomycetidae</taxon>
        <taxon>Pleosporales</taxon>
        <taxon>Delitschiaceae</taxon>
        <taxon>Delitschia</taxon>
    </lineage>
</organism>
<dbReference type="Proteomes" id="UP000799536">
    <property type="component" value="Unassembled WGS sequence"/>
</dbReference>
<keyword evidence="2" id="KW-1185">Reference proteome</keyword>
<evidence type="ECO:0000313" key="1">
    <source>
        <dbReference type="EMBL" id="KAF2197777.1"/>
    </source>
</evidence>
<name>A0A9P4JE52_9PLEO</name>
<proteinExistence type="predicted"/>
<comment type="caution">
    <text evidence="1">The sequence shown here is derived from an EMBL/GenBank/DDBJ whole genome shotgun (WGS) entry which is preliminary data.</text>
</comment>
<protein>
    <submittedName>
        <fullName evidence="1">Uncharacterized protein</fullName>
    </submittedName>
</protein>
<dbReference type="EMBL" id="ML994199">
    <property type="protein sequence ID" value="KAF2197777.1"/>
    <property type="molecule type" value="Genomic_DNA"/>
</dbReference>
<dbReference type="AlphaFoldDB" id="A0A9P4JE52"/>
<dbReference type="OrthoDB" id="3929278at2759"/>
<sequence>MLESSSRFAKLRDDNITYITICFRSFSESCNHMISCIYACHSLTADITKFIHFPKDNIHEHFCSPKYNLHHPYHPGQGNTATENCKRLTTADEKCMAWAERFGAKFAPEKYQLIRFAKLPKTCSPLFNPTAKTPS</sequence>